<comment type="function">
    <text evidence="2">Accelerates the degradation of transcripts by removing pyrophosphate from the 5'-end of triphosphorylated RNA, leading to a more labile monophosphorylated state that can stimulate subsequent ribonuclease cleavage.</text>
</comment>
<dbReference type="Pfam" id="PF00293">
    <property type="entry name" value="NUDIX"/>
    <property type="match status" value="1"/>
</dbReference>
<comment type="caution">
    <text evidence="4">The sequence shown here is derived from an EMBL/GenBank/DDBJ whole genome shotgun (WGS) entry which is preliminary data.</text>
</comment>
<evidence type="ECO:0000313" key="5">
    <source>
        <dbReference type="Proteomes" id="UP000263993"/>
    </source>
</evidence>
<dbReference type="InterPro" id="IPR000086">
    <property type="entry name" value="NUDIX_hydrolase_dom"/>
</dbReference>
<comment type="similarity">
    <text evidence="2">Belongs to the Nudix hydrolase family. RppH subfamily.</text>
</comment>
<dbReference type="Gene3D" id="3.90.79.10">
    <property type="entry name" value="Nucleoside Triphosphate Pyrophosphohydrolase"/>
    <property type="match status" value="1"/>
</dbReference>
<gene>
    <name evidence="2" type="primary">rppH</name>
    <name evidence="2" type="synonym">nudH</name>
    <name evidence="4" type="ORF">DXH78_06470</name>
</gene>
<reference evidence="5" key="1">
    <citation type="submission" date="2018-08" db="EMBL/GenBank/DDBJ databases">
        <authorList>
            <person name="Kim S.-J."/>
            <person name="Jung G.-Y."/>
        </authorList>
    </citation>
    <scope>NUCLEOTIDE SEQUENCE [LARGE SCALE GENOMIC DNA]</scope>
    <source>
        <strain evidence="5">GY_H</strain>
    </source>
</reference>
<keyword evidence="5" id="KW-1185">Reference proteome</keyword>
<name>A0A371B9H4_9BRAD</name>
<dbReference type="PANTHER" id="PTHR11839:SF22">
    <property type="entry name" value="NUDIX HYDROLASE 26, CHLOROPLASTIC"/>
    <property type="match status" value="1"/>
</dbReference>
<dbReference type="AlphaFoldDB" id="A0A371B9H4"/>
<dbReference type="SUPFAM" id="SSF55811">
    <property type="entry name" value="Nudix"/>
    <property type="match status" value="1"/>
</dbReference>
<dbReference type="GO" id="GO:0019693">
    <property type="term" value="P:ribose phosphate metabolic process"/>
    <property type="evidence" value="ECO:0007669"/>
    <property type="project" value="TreeGrafter"/>
</dbReference>
<accession>A0A371B9H4</accession>
<dbReference type="OrthoDB" id="9816040at2"/>
<evidence type="ECO:0000259" key="3">
    <source>
        <dbReference type="PROSITE" id="PS51462"/>
    </source>
</evidence>
<dbReference type="GO" id="GO:0008893">
    <property type="term" value="F:guanosine-3',5'-bis(diphosphate) 3'-diphosphatase activity"/>
    <property type="evidence" value="ECO:0007669"/>
    <property type="project" value="TreeGrafter"/>
</dbReference>
<dbReference type="GO" id="GO:0006753">
    <property type="term" value="P:nucleoside phosphate metabolic process"/>
    <property type="evidence" value="ECO:0007669"/>
    <property type="project" value="TreeGrafter"/>
</dbReference>
<proteinExistence type="inferred from homology"/>
<keyword evidence="1 2" id="KW-0378">Hydrolase</keyword>
<organism evidence="4 5">
    <name type="scientific">Undibacter mobilis</name>
    <dbReference type="NCBI Taxonomy" id="2292256"/>
    <lineage>
        <taxon>Bacteria</taxon>
        <taxon>Pseudomonadati</taxon>
        <taxon>Pseudomonadota</taxon>
        <taxon>Alphaproteobacteria</taxon>
        <taxon>Hyphomicrobiales</taxon>
        <taxon>Nitrobacteraceae</taxon>
        <taxon>Undibacter</taxon>
    </lineage>
</organism>
<feature type="domain" description="Nudix hydrolase" evidence="3">
    <location>
        <begin position="13"/>
        <end position="165"/>
    </location>
</feature>
<dbReference type="NCBIfam" id="NF001938">
    <property type="entry name" value="PRK00714.1-5"/>
    <property type="match status" value="1"/>
</dbReference>
<dbReference type="HAMAP" id="MF_00298">
    <property type="entry name" value="Nudix_RppH"/>
    <property type="match status" value="1"/>
</dbReference>
<dbReference type="CDD" id="cd03671">
    <property type="entry name" value="NUDIX_Ap4A_hydrolase_plant_like"/>
    <property type="match status" value="1"/>
</dbReference>
<dbReference type="PANTHER" id="PTHR11839">
    <property type="entry name" value="UDP/ADP-SUGAR PYROPHOSPHATASE"/>
    <property type="match status" value="1"/>
</dbReference>
<evidence type="ECO:0000256" key="1">
    <source>
        <dbReference type="ARBA" id="ARBA00022801"/>
    </source>
</evidence>
<comment type="cofactor">
    <cofactor evidence="2">
        <name>a divalent metal cation</name>
        <dbReference type="ChEBI" id="CHEBI:60240"/>
    </cofactor>
</comment>
<dbReference type="EC" id="3.6.1.-" evidence="2"/>
<feature type="short sequence motif" description="Nudix box" evidence="2">
    <location>
        <begin position="52"/>
        <end position="73"/>
    </location>
</feature>
<sequence length="171" mass="19538">MTDISQTIYDTLPYRPCAGIMVLNRNGLVFVGRRKGGPEHVDATHVWQMPQGGIDEGEDPYAGALRELYEETSIRSVEKLDEIADWLAYDIPRDIVGEAWKGQYRGQKQKWYALRFTGNDSEINITAPGGGHHKPEFIDWRWVEMKSLPDLVVPFKRPIYEQVVASFSRLA</sequence>
<dbReference type="Proteomes" id="UP000263993">
    <property type="component" value="Unassembled WGS sequence"/>
</dbReference>
<dbReference type="EMBL" id="QRGO01000001">
    <property type="protein sequence ID" value="RDV04259.1"/>
    <property type="molecule type" value="Genomic_DNA"/>
</dbReference>
<dbReference type="InterPro" id="IPR022927">
    <property type="entry name" value="RppH"/>
</dbReference>
<evidence type="ECO:0000313" key="4">
    <source>
        <dbReference type="EMBL" id="RDV04259.1"/>
    </source>
</evidence>
<dbReference type="InterPro" id="IPR015797">
    <property type="entry name" value="NUDIX_hydrolase-like_dom_sf"/>
</dbReference>
<protein>
    <recommendedName>
        <fullName evidence="2">RNA pyrophosphohydrolase</fullName>
        <ecNumber evidence="2">3.6.1.-</ecNumber>
    </recommendedName>
    <alternativeName>
        <fullName evidence="2">(Di)nucleoside polyphosphate hydrolase</fullName>
    </alternativeName>
</protein>
<dbReference type="PROSITE" id="PS51462">
    <property type="entry name" value="NUDIX"/>
    <property type="match status" value="1"/>
</dbReference>
<dbReference type="GO" id="GO:0034432">
    <property type="term" value="F:bis(5'-adenosyl)-pentaphosphatase activity"/>
    <property type="evidence" value="ECO:0007669"/>
    <property type="project" value="TreeGrafter"/>
</dbReference>
<dbReference type="RefSeq" id="WP_115516286.1">
    <property type="nucleotide sequence ID" value="NZ_QRGO01000001.1"/>
</dbReference>
<evidence type="ECO:0000256" key="2">
    <source>
        <dbReference type="HAMAP-Rule" id="MF_00298"/>
    </source>
</evidence>